<feature type="compositionally biased region" description="Basic and acidic residues" evidence="1">
    <location>
        <begin position="37"/>
        <end position="47"/>
    </location>
</feature>
<feature type="compositionally biased region" description="Basic and acidic residues" evidence="1">
    <location>
        <begin position="101"/>
        <end position="110"/>
    </location>
</feature>
<keyword evidence="3" id="KW-1185">Reference proteome</keyword>
<organism evidence="2 3">
    <name type="scientific">Olpidium bornovanus</name>
    <dbReference type="NCBI Taxonomy" id="278681"/>
    <lineage>
        <taxon>Eukaryota</taxon>
        <taxon>Fungi</taxon>
        <taxon>Fungi incertae sedis</taxon>
        <taxon>Olpidiomycota</taxon>
        <taxon>Olpidiomycotina</taxon>
        <taxon>Olpidiomycetes</taxon>
        <taxon>Olpidiales</taxon>
        <taxon>Olpidiaceae</taxon>
        <taxon>Olpidium</taxon>
    </lineage>
</organism>
<feature type="non-terminal residue" evidence="2">
    <location>
        <position position="1"/>
    </location>
</feature>
<accession>A0A8H7ZZK0</accession>
<evidence type="ECO:0000256" key="1">
    <source>
        <dbReference type="SAM" id="MobiDB-lite"/>
    </source>
</evidence>
<reference evidence="2 3" key="1">
    <citation type="journal article" name="Sci. Rep.">
        <title>Genome-scale phylogenetic analyses confirm Olpidium as the closest living zoosporic fungus to the non-flagellated, terrestrial fungi.</title>
        <authorList>
            <person name="Chang Y."/>
            <person name="Rochon D."/>
            <person name="Sekimoto S."/>
            <person name="Wang Y."/>
            <person name="Chovatia M."/>
            <person name="Sandor L."/>
            <person name="Salamov A."/>
            <person name="Grigoriev I.V."/>
            <person name="Stajich J.E."/>
            <person name="Spatafora J.W."/>
        </authorList>
    </citation>
    <scope>NUCLEOTIDE SEQUENCE [LARGE SCALE GENOMIC DNA]</scope>
    <source>
        <strain evidence="2">S191</strain>
    </source>
</reference>
<dbReference type="Proteomes" id="UP000673691">
    <property type="component" value="Unassembled WGS sequence"/>
</dbReference>
<protein>
    <submittedName>
        <fullName evidence="2">Uncharacterized protein</fullName>
    </submittedName>
</protein>
<comment type="caution">
    <text evidence="2">The sequence shown here is derived from an EMBL/GenBank/DDBJ whole genome shotgun (WGS) entry which is preliminary data.</text>
</comment>
<feature type="compositionally biased region" description="Polar residues" evidence="1">
    <location>
        <begin position="241"/>
        <end position="255"/>
    </location>
</feature>
<name>A0A8H7ZZK0_9FUNG</name>
<dbReference type="EMBL" id="JAEFCI010002428">
    <property type="protein sequence ID" value="KAG5462244.1"/>
    <property type="molecule type" value="Genomic_DNA"/>
</dbReference>
<evidence type="ECO:0000313" key="3">
    <source>
        <dbReference type="Proteomes" id="UP000673691"/>
    </source>
</evidence>
<gene>
    <name evidence="2" type="ORF">BJ554DRAFT_5455</name>
</gene>
<feature type="region of interest" description="Disordered" evidence="1">
    <location>
        <begin position="218"/>
        <end position="255"/>
    </location>
</feature>
<feature type="region of interest" description="Disordered" evidence="1">
    <location>
        <begin position="158"/>
        <end position="180"/>
    </location>
</feature>
<evidence type="ECO:0000313" key="2">
    <source>
        <dbReference type="EMBL" id="KAG5462244.1"/>
    </source>
</evidence>
<sequence length="370" mass="40388">PDENEREPGLAPRVLQELKDLITVLLKPDAASRPSVDDIMKIIGDRRPRMRSASLDPQHGSATPQRSRGSGPYTDSLQILPLSPPQSISPIANGRLGKQPSAEEDRWTDERPAFVKSRLLNAEADGAAARATARRHIRARSTLDPFTGKARARVVQDLRTSEHDGGDVPTSVASSEETDSAFGWSADTSLDSLRERAEASFRRRASSARDAVPPAFADPLAELTKPPGSTLCRRKTESRTKSASPASRTISNDLSRPWSQWDEETFAEGDAELAQHYYGRDMTLMRRPRRPGRGKWAIMHRLLPAPENPRPDGFLASMGQYFAADTASGKAAGLVVAGLMVGGFVGYVKDRSRAAPFERSARTPVRATLS</sequence>
<proteinExistence type="predicted"/>
<feature type="compositionally biased region" description="Low complexity" evidence="1">
    <location>
        <begin position="76"/>
        <end position="91"/>
    </location>
</feature>
<dbReference type="AlphaFoldDB" id="A0A8H7ZZK0"/>
<feature type="region of interest" description="Disordered" evidence="1">
    <location>
        <begin position="37"/>
        <end position="110"/>
    </location>
</feature>